<proteinExistence type="predicted"/>
<evidence type="ECO:0000313" key="2">
    <source>
        <dbReference type="Proteomes" id="UP000009071"/>
    </source>
</evidence>
<evidence type="ECO:0000313" key="1">
    <source>
        <dbReference type="EMBL" id="BAH77630.1"/>
    </source>
</evidence>
<dbReference type="AlphaFoldDB" id="C4XPT0"/>
<dbReference type="HOGENOM" id="CLU_2568288_0_0_7"/>
<dbReference type="Proteomes" id="UP000009071">
    <property type="component" value="Chromosome"/>
</dbReference>
<evidence type="ECO:0008006" key="3">
    <source>
        <dbReference type="Google" id="ProtNLM"/>
    </source>
</evidence>
<gene>
    <name evidence="1" type="ordered locus">DMR_41390</name>
</gene>
<organism evidence="1 2">
    <name type="scientific">Solidesulfovibrio magneticus (strain ATCC 700980 / DSM 13731 / RS-1)</name>
    <name type="common">Desulfovibrio magneticus</name>
    <dbReference type="NCBI Taxonomy" id="573370"/>
    <lineage>
        <taxon>Bacteria</taxon>
        <taxon>Pseudomonadati</taxon>
        <taxon>Thermodesulfobacteriota</taxon>
        <taxon>Desulfovibrionia</taxon>
        <taxon>Desulfovibrionales</taxon>
        <taxon>Desulfovibrionaceae</taxon>
        <taxon>Solidesulfovibrio</taxon>
    </lineage>
</organism>
<dbReference type="STRING" id="573370.DMR_41390"/>
<sequence>MPCGDGSLRGSHYWAREIGKFGHTVRQISPQFVKPYVKSNKNDANDAEAICEAVSRPSMRFVTTKSIERISRPYTVSEIGW</sequence>
<dbReference type="eggNOG" id="COG3547">
    <property type="taxonomic scope" value="Bacteria"/>
</dbReference>
<protein>
    <recommendedName>
        <fullName evidence="3">Transposase</fullName>
    </recommendedName>
</protein>
<accession>C4XPT0</accession>
<name>C4XPT0_SOLM1</name>
<dbReference type="KEGG" id="dma:DMR_41390"/>
<reference evidence="1 2" key="1">
    <citation type="journal article" date="2009" name="Genome Res.">
        <title>Whole genome sequence of Desulfovibrio magneticus strain RS-1 revealed common gene clusters in magnetotactic bacteria.</title>
        <authorList>
            <person name="Nakazawa H."/>
            <person name="Arakaki A."/>
            <person name="Narita-Yamada S."/>
            <person name="Yashiro I."/>
            <person name="Jinno K."/>
            <person name="Aoki N."/>
            <person name="Tsuruyama A."/>
            <person name="Okamura Y."/>
            <person name="Tanikawa S."/>
            <person name="Fujita N."/>
            <person name="Takeyama H."/>
            <person name="Matsunaga T."/>
        </authorList>
    </citation>
    <scope>NUCLEOTIDE SEQUENCE [LARGE SCALE GENOMIC DNA]</scope>
    <source>
        <strain evidence="2">ATCC 700980 / DSM 13731 / RS-1</strain>
    </source>
</reference>
<keyword evidence="2" id="KW-1185">Reference proteome</keyword>
<dbReference type="EMBL" id="AP010904">
    <property type="protein sequence ID" value="BAH77630.1"/>
    <property type="molecule type" value="Genomic_DNA"/>
</dbReference>